<dbReference type="OMA" id="GNTTMYQ"/>
<proteinExistence type="inferred from homology"/>
<dbReference type="GO" id="GO:0051276">
    <property type="term" value="P:chromosome organization"/>
    <property type="evidence" value="ECO:0007669"/>
    <property type="project" value="EnsemblFungi"/>
</dbReference>
<feature type="domain" description="DAMP1 SANT/Myb-like" evidence="11">
    <location>
        <begin position="113"/>
        <end position="178"/>
    </location>
</feature>
<keyword evidence="6" id="KW-0804">Transcription</keyword>
<dbReference type="Gene3D" id="1.10.10.60">
    <property type="entry name" value="Homeodomain-like"/>
    <property type="match status" value="1"/>
</dbReference>
<evidence type="ECO:0000313" key="13">
    <source>
        <dbReference type="EMBL" id="RDW24282.1"/>
    </source>
</evidence>
<evidence type="ECO:0000256" key="1">
    <source>
        <dbReference type="ARBA" id="ARBA00004123"/>
    </source>
</evidence>
<evidence type="ECO:0000256" key="6">
    <source>
        <dbReference type="ARBA" id="ARBA00023163"/>
    </source>
</evidence>
<keyword evidence="4" id="KW-0156">Chromatin regulator</keyword>
<feature type="region of interest" description="Disordered" evidence="9">
    <location>
        <begin position="181"/>
        <end position="235"/>
    </location>
</feature>
<reference evidence="12 14" key="1">
    <citation type="journal article" date="2016" name="PLoS ONE">
        <title>Sequence Assembly of Yarrowia lipolytica Strain W29/CLIB89 Shows Transposable Element Diversity.</title>
        <authorList>
            <person name="Magnan C."/>
            <person name="Yu J."/>
            <person name="Chang I."/>
            <person name="Jahn E."/>
            <person name="Kanomata Y."/>
            <person name="Wu J."/>
            <person name="Zeller M."/>
            <person name="Oakes M."/>
            <person name="Baldi P."/>
            <person name="Sandmeyer S."/>
        </authorList>
    </citation>
    <scope>NUCLEOTIDE SEQUENCE [LARGE SCALE GENOMIC DNA]</scope>
    <source>
        <strain evidence="12">CLIB89</strain>
        <strain evidence="14">CLIB89(W29)</strain>
    </source>
</reference>
<keyword evidence="7" id="KW-0539">Nucleus</keyword>
<organism evidence="12 14">
    <name type="scientific">Yarrowia lipolytica</name>
    <name type="common">Candida lipolytica</name>
    <dbReference type="NCBI Taxonomy" id="4952"/>
    <lineage>
        <taxon>Eukaryota</taxon>
        <taxon>Fungi</taxon>
        <taxon>Dikarya</taxon>
        <taxon>Ascomycota</taxon>
        <taxon>Saccharomycotina</taxon>
        <taxon>Dipodascomycetes</taxon>
        <taxon>Dipodascales</taxon>
        <taxon>Dipodascales incertae sedis</taxon>
        <taxon>Yarrowia</taxon>
    </lineage>
</organism>
<feature type="region of interest" description="Disordered" evidence="9">
    <location>
        <begin position="346"/>
        <end position="391"/>
    </location>
</feature>
<dbReference type="GO" id="GO:0000122">
    <property type="term" value="P:negative regulation of transcription by RNA polymerase II"/>
    <property type="evidence" value="ECO:0007669"/>
    <property type="project" value="TreeGrafter"/>
</dbReference>
<dbReference type="GO" id="GO:0006281">
    <property type="term" value="P:DNA repair"/>
    <property type="evidence" value="ECO:0007669"/>
    <property type="project" value="EnsemblFungi"/>
</dbReference>
<accession>A0A1D8NE12</accession>
<evidence type="ECO:0000256" key="5">
    <source>
        <dbReference type="ARBA" id="ARBA00023015"/>
    </source>
</evidence>
<dbReference type="VEuPathDB" id="FungiDB:YALI1_D12543g"/>
<dbReference type="SMR" id="A0A1D8NE12"/>
<keyword evidence="5" id="KW-0805">Transcription regulation</keyword>
<feature type="region of interest" description="Disordered" evidence="9">
    <location>
        <begin position="1"/>
        <end position="36"/>
    </location>
</feature>
<evidence type="ECO:0000256" key="8">
    <source>
        <dbReference type="ARBA" id="ARBA00025264"/>
    </source>
</evidence>
<comment type="subcellular location">
    <subcellularLocation>
        <location evidence="1">Nucleus</location>
    </subcellularLocation>
</comment>
<dbReference type="GO" id="GO:0003714">
    <property type="term" value="F:transcription corepressor activity"/>
    <property type="evidence" value="ECO:0007669"/>
    <property type="project" value="TreeGrafter"/>
</dbReference>
<feature type="domain" description="DNA methyltransferase 1-associated 1" evidence="10">
    <location>
        <begin position="379"/>
        <end position="500"/>
    </location>
</feature>
<name>A0A1D8NE12_YARLL</name>
<evidence type="ECO:0000256" key="7">
    <source>
        <dbReference type="ARBA" id="ARBA00023242"/>
    </source>
</evidence>
<dbReference type="VEuPathDB" id="FungiDB:YALI0_D09911g"/>
<dbReference type="Proteomes" id="UP000256601">
    <property type="component" value="Unassembled WGS sequence"/>
</dbReference>
<dbReference type="Pfam" id="PF16282">
    <property type="entry name" value="SANT_DAMP1_like"/>
    <property type="match status" value="1"/>
</dbReference>
<evidence type="ECO:0000313" key="12">
    <source>
        <dbReference type="EMBL" id="AOW03853.1"/>
    </source>
</evidence>
<feature type="compositionally biased region" description="Basic and acidic residues" evidence="9">
    <location>
        <begin position="372"/>
        <end position="391"/>
    </location>
</feature>
<dbReference type="PANTHER" id="PTHR12855">
    <property type="entry name" value="DNA METHYLTRANSFERASE 1-ASSOCIATED PROTEIN 1 FAMILY MEMBER"/>
    <property type="match status" value="1"/>
</dbReference>
<gene>
    <name evidence="13" type="ORF">B0I71DRAFT_4291</name>
    <name evidence="12" type="ORF">YALI1_D12543g</name>
</gene>
<dbReference type="InterPro" id="IPR008468">
    <property type="entry name" value="DMAP1"/>
</dbReference>
<dbReference type="AlphaFoldDB" id="A0A1D8NE12"/>
<protein>
    <recommendedName>
        <fullName evidence="3">SWR1-complex protein 4</fullName>
    </recommendedName>
</protein>
<dbReference type="InterPro" id="IPR032563">
    <property type="entry name" value="DAMP1_SANT-like"/>
</dbReference>
<comment type="function">
    <text evidence="8">Component of the SWR1 complex which mediates the ATP-dependent exchange of histone H2A for the H2A variant HZT1 leading to transcriptional regulation of selected genes by chromatin remodeling. Component of the NuA4 histone acetyltransferase complex which is involved in transcriptional activation of selected genes principally by acetylation of nucleosomal histone H4 and H2A. The NuA4 complex is also involved in DNA repair.</text>
</comment>
<reference evidence="13 15" key="2">
    <citation type="submission" date="2018-07" db="EMBL/GenBank/DDBJ databases">
        <title>Draft Genome Assemblies for Five Robust Yarrowia lipolytica Strains Exhibiting High Lipid Production and Pentose Sugar Utilization and Sugar Alcohol Secretion from Undetoxified Lignocellulosic Biomass Hydrolysates.</title>
        <authorList>
            <consortium name="DOE Joint Genome Institute"/>
            <person name="Walker C."/>
            <person name="Ryu S."/>
            <person name="Na H."/>
            <person name="Zane M."/>
            <person name="LaButti K."/>
            <person name="Lipzen A."/>
            <person name="Haridas S."/>
            <person name="Barry K."/>
            <person name="Grigoriev I.V."/>
            <person name="Quarterman J."/>
            <person name="Slininger P."/>
            <person name="Dien B."/>
            <person name="Trinh C.T."/>
        </authorList>
    </citation>
    <scope>NUCLEOTIDE SEQUENCE [LARGE SCALE GENOMIC DNA]</scope>
    <source>
        <strain evidence="13 15">YB392</strain>
    </source>
</reference>
<feature type="compositionally biased region" description="Basic and acidic residues" evidence="9">
    <location>
        <begin position="1"/>
        <end position="11"/>
    </location>
</feature>
<evidence type="ECO:0000259" key="11">
    <source>
        <dbReference type="Pfam" id="PF16282"/>
    </source>
</evidence>
<evidence type="ECO:0000256" key="9">
    <source>
        <dbReference type="SAM" id="MobiDB-lite"/>
    </source>
</evidence>
<evidence type="ECO:0000256" key="4">
    <source>
        <dbReference type="ARBA" id="ARBA00022853"/>
    </source>
</evidence>
<evidence type="ECO:0000313" key="14">
    <source>
        <dbReference type="Proteomes" id="UP000182444"/>
    </source>
</evidence>
<dbReference type="EMBL" id="KZ859040">
    <property type="protein sequence ID" value="RDW24282.1"/>
    <property type="molecule type" value="Genomic_DNA"/>
</dbReference>
<comment type="similarity">
    <text evidence="2">Belongs to the SWC4 family.</text>
</comment>
<feature type="compositionally biased region" description="Basic and acidic residues" evidence="9">
    <location>
        <begin position="184"/>
        <end position="226"/>
    </location>
</feature>
<dbReference type="Proteomes" id="UP000182444">
    <property type="component" value="Chromosome 1D"/>
</dbReference>
<evidence type="ECO:0000313" key="15">
    <source>
        <dbReference type="Proteomes" id="UP000256601"/>
    </source>
</evidence>
<dbReference type="EMBL" id="CP017556">
    <property type="protein sequence ID" value="AOW03853.1"/>
    <property type="molecule type" value="Genomic_DNA"/>
</dbReference>
<dbReference type="GeneID" id="2910927"/>
<dbReference type="GO" id="GO:0035267">
    <property type="term" value="C:NuA4 histone acetyltransferase complex"/>
    <property type="evidence" value="ECO:0007669"/>
    <property type="project" value="EnsemblFungi"/>
</dbReference>
<evidence type="ECO:0000256" key="2">
    <source>
        <dbReference type="ARBA" id="ARBA00006918"/>
    </source>
</evidence>
<dbReference type="GO" id="GO:0006338">
    <property type="term" value="P:chromatin remodeling"/>
    <property type="evidence" value="ECO:0007669"/>
    <property type="project" value="EnsemblFungi"/>
</dbReference>
<dbReference type="GO" id="GO:0000812">
    <property type="term" value="C:Swr1 complex"/>
    <property type="evidence" value="ECO:0007669"/>
    <property type="project" value="EnsemblFungi"/>
</dbReference>
<evidence type="ECO:0000256" key="3">
    <source>
        <dbReference type="ARBA" id="ARBA00019132"/>
    </source>
</evidence>
<dbReference type="InterPro" id="IPR027109">
    <property type="entry name" value="Swc4/Dmap1"/>
</dbReference>
<sequence length="504" mass="56599">MASSSDVRDVLDLPDLEPNDKLTQQPKRQKLAAPVGGKRMDGMQRELFALMGENTPSVSVTKDSHTSLFKDKPQWQAKLTPWMWTPFQNQAREDGLILSHWVRGGELTQGDQYPFAALNTQISFPELTQEDYDGLKLATPGWTLEETRYLMHLCSEFDLRWPVIHDRWEWQTDQDVTMATGETKGAEGTESKVKEEDKDVEMADVKEEKENKDESNKEKSEKKESAPPDGTARTVEDLKERFYNVVSAMSKHPEKYTAEGYNMTTVKFPRDMEIKRKQYLERLLARSPAEIAEEEALILKSRKLELSATKMLQERQELLKLLDAPQPTSSVAQFQTSQGLAHLTSTLNDKSKKGGKPTKEGSVGPQAPDRGGSVEKTTKKEDTKEAKKATKEDKKAATTIAAAISKKLTTKEEAAYGISYHDKLTPGVYLRSSKVTTFKPTIQTKIVAALQDIGIPPKPVMPTAKVCAKFESIQHSMSVLLETKRAADKLETEIRLLRGQKGQL</sequence>
<evidence type="ECO:0000259" key="10">
    <source>
        <dbReference type="Pfam" id="PF05499"/>
    </source>
</evidence>
<dbReference type="eggNOG" id="KOG2656">
    <property type="taxonomic scope" value="Eukaryota"/>
</dbReference>
<dbReference type="Pfam" id="PF05499">
    <property type="entry name" value="DMAP1"/>
    <property type="match status" value="1"/>
</dbReference>
<dbReference type="PANTHER" id="PTHR12855:SF10">
    <property type="entry name" value="DNA METHYLTRANSFERASE 1-ASSOCIATED PROTEIN 1"/>
    <property type="match status" value="1"/>
</dbReference>
<dbReference type="KEGG" id="yli:2910927"/>